<dbReference type="Proteomes" id="UP000187735">
    <property type="component" value="Chromosome"/>
</dbReference>
<accession>A0A1P8WH86</accession>
<keyword evidence="2" id="KW-1185">Reference proteome</keyword>
<dbReference type="EMBL" id="CP017641">
    <property type="protein sequence ID" value="APZ93429.1"/>
    <property type="molecule type" value="Genomic_DNA"/>
</dbReference>
<evidence type="ECO:0000313" key="2">
    <source>
        <dbReference type="Proteomes" id="UP000187735"/>
    </source>
</evidence>
<organism evidence="1 2">
    <name type="scientific">Fuerstiella marisgermanici</name>
    <dbReference type="NCBI Taxonomy" id="1891926"/>
    <lineage>
        <taxon>Bacteria</taxon>
        <taxon>Pseudomonadati</taxon>
        <taxon>Planctomycetota</taxon>
        <taxon>Planctomycetia</taxon>
        <taxon>Planctomycetales</taxon>
        <taxon>Planctomycetaceae</taxon>
        <taxon>Fuerstiella</taxon>
    </lineage>
</organism>
<sequence length="77" mass="8923">MLLSVESPLREPLHFYAPWAALCHRDGLVLQSLRRRGTCGNGLYEGRHRNCVGFIVRRCELLLDSARRSRPRGFWLS</sequence>
<protein>
    <submittedName>
        <fullName evidence="1">Uncharacterized protein</fullName>
    </submittedName>
</protein>
<proteinExistence type="predicted"/>
<gene>
    <name evidence="1" type="ORF">Fuma_03046</name>
</gene>
<reference evidence="1 2" key="1">
    <citation type="journal article" date="2016" name="Front. Microbiol.">
        <title>Fuerstia marisgermanicae gen. nov., sp. nov., an Unusual Member of the Phylum Planctomycetes from the German Wadden Sea.</title>
        <authorList>
            <person name="Kohn T."/>
            <person name="Heuer A."/>
            <person name="Jogler M."/>
            <person name="Vollmers J."/>
            <person name="Boedeker C."/>
            <person name="Bunk B."/>
            <person name="Rast P."/>
            <person name="Borchert D."/>
            <person name="Glockner I."/>
            <person name="Freese H.M."/>
            <person name="Klenk H.P."/>
            <person name="Overmann J."/>
            <person name="Kaster A.K."/>
            <person name="Rohde M."/>
            <person name="Wiegand S."/>
            <person name="Jogler C."/>
        </authorList>
    </citation>
    <scope>NUCLEOTIDE SEQUENCE [LARGE SCALE GENOMIC DNA]</scope>
    <source>
        <strain evidence="1 2">NH11</strain>
    </source>
</reference>
<dbReference type="KEGG" id="fmr:Fuma_03046"/>
<evidence type="ECO:0000313" key="1">
    <source>
        <dbReference type="EMBL" id="APZ93429.1"/>
    </source>
</evidence>
<name>A0A1P8WH86_9PLAN</name>
<dbReference type="AlphaFoldDB" id="A0A1P8WH86"/>